<evidence type="ECO:0000256" key="2">
    <source>
        <dbReference type="SAM" id="Phobius"/>
    </source>
</evidence>
<feature type="signal peptide" evidence="3">
    <location>
        <begin position="1"/>
        <end position="15"/>
    </location>
</feature>
<accession>A0AAQ4FAP1</accession>
<dbReference type="AlphaFoldDB" id="A0AAQ4FAP1"/>
<feature type="compositionally biased region" description="Polar residues" evidence="1">
    <location>
        <begin position="362"/>
        <end position="371"/>
    </location>
</feature>
<sequence>MRAAVLLAVLTVAASAPSAIVKDGWVASAAFRGEPSAVAQPWHDDDASGAAKRRRDDSPAFDQIIVETLEQPAKHRPSLFLILFLFITGLFAGAVLLLLCVLCLLKAFNGQIAYRSLEQKDDNFCVVESRARPVADAMFKQRPSVRTVTETPLLAKDRGVAHSAPLQEHWQPQYGPPAPEYRQPQYAPERNRNRPAHKRPAKPQFRRERDSDEEDVDEHECQKALSNLRLDLRINQDRGRRNRNAAKGFKYQTPESNSGSSYSSGEVADGGNASKARPMLFCLNADKKAKDRDSKASLRDVKAHRGKESSAARPSNSKDSQISEIDENFFGEINASEVHQDIRTKKAGRSHGRSDSPRRASATPQFGSRATTPIEDIGRHQEAISSDQVTLEQLKGLLDDIMKKKSNKKNRDGS</sequence>
<feature type="region of interest" description="Disordered" evidence="1">
    <location>
        <begin position="235"/>
        <end position="273"/>
    </location>
</feature>
<feature type="compositionally biased region" description="Polar residues" evidence="1">
    <location>
        <begin position="312"/>
        <end position="323"/>
    </location>
</feature>
<comment type="caution">
    <text evidence="4">The sequence shown here is derived from an EMBL/GenBank/DDBJ whole genome shotgun (WGS) entry which is preliminary data.</text>
</comment>
<gene>
    <name evidence="4" type="ORF">V5799_009820</name>
</gene>
<organism evidence="4 5">
    <name type="scientific">Amblyomma americanum</name>
    <name type="common">Lone star tick</name>
    <dbReference type="NCBI Taxonomy" id="6943"/>
    <lineage>
        <taxon>Eukaryota</taxon>
        <taxon>Metazoa</taxon>
        <taxon>Ecdysozoa</taxon>
        <taxon>Arthropoda</taxon>
        <taxon>Chelicerata</taxon>
        <taxon>Arachnida</taxon>
        <taxon>Acari</taxon>
        <taxon>Parasitiformes</taxon>
        <taxon>Ixodida</taxon>
        <taxon>Ixodoidea</taxon>
        <taxon>Ixodidae</taxon>
        <taxon>Amblyomminae</taxon>
        <taxon>Amblyomma</taxon>
    </lineage>
</organism>
<feature type="compositionally biased region" description="Basic and acidic residues" evidence="1">
    <location>
        <begin position="287"/>
        <end position="310"/>
    </location>
</feature>
<keyword evidence="3" id="KW-0732">Signal</keyword>
<feature type="compositionally biased region" description="Low complexity" evidence="1">
    <location>
        <begin position="256"/>
        <end position="265"/>
    </location>
</feature>
<keyword evidence="2" id="KW-0472">Membrane</keyword>
<dbReference type="EMBL" id="JARKHS020005144">
    <property type="protein sequence ID" value="KAK8783812.1"/>
    <property type="molecule type" value="Genomic_DNA"/>
</dbReference>
<reference evidence="4 5" key="1">
    <citation type="journal article" date="2023" name="Arcadia Sci">
        <title>De novo assembly of a long-read Amblyomma americanum tick genome.</title>
        <authorList>
            <person name="Chou S."/>
            <person name="Poskanzer K.E."/>
            <person name="Rollins M."/>
            <person name="Thuy-Boun P.S."/>
        </authorList>
    </citation>
    <scope>NUCLEOTIDE SEQUENCE [LARGE SCALE GENOMIC DNA]</scope>
    <source>
        <strain evidence="4">F_SG_1</strain>
        <tissue evidence="4">Salivary glands</tissue>
    </source>
</reference>
<protein>
    <submittedName>
        <fullName evidence="4">Uncharacterized protein</fullName>
    </submittedName>
</protein>
<name>A0AAQ4FAP1_AMBAM</name>
<feature type="transmembrane region" description="Helical" evidence="2">
    <location>
        <begin position="79"/>
        <end position="105"/>
    </location>
</feature>
<keyword evidence="2" id="KW-1133">Transmembrane helix</keyword>
<dbReference type="Proteomes" id="UP001321473">
    <property type="component" value="Unassembled WGS sequence"/>
</dbReference>
<proteinExistence type="predicted"/>
<keyword evidence="2" id="KW-0812">Transmembrane</keyword>
<feature type="region of interest" description="Disordered" evidence="1">
    <location>
        <begin position="287"/>
        <end position="388"/>
    </location>
</feature>
<feature type="chain" id="PRO_5043035572" evidence="3">
    <location>
        <begin position="16"/>
        <end position="414"/>
    </location>
</feature>
<keyword evidence="5" id="KW-1185">Reference proteome</keyword>
<evidence type="ECO:0000256" key="3">
    <source>
        <dbReference type="SAM" id="SignalP"/>
    </source>
</evidence>
<evidence type="ECO:0000313" key="4">
    <source>
        <dbReference type="EMBL" id="KAK8783812.1"/>
    </source>
</evidence>
<feature type="region of interest" description="Disordered" evidence="1">
    <location>
        <begin position="167"/>
        <end position="221"/>
    </location>
</feature>
<evidence type="ECO:0000313" key="5">
    <source>
        <dbReference type="Proteomes" id="UP001321473"/>
    </source>
</evidence>
<evidence type="ECO:0000256" key="1">
    <source>
        <dbReference type="SAM" id="MobiDB-lite"/>
    </source>
</evidence>